<accession>A0A6J6XX81</accession>
<name>A0A6J6XX81_9ZZZZ</name>
<organism evidence="2">
    <name type="scientific">freshwater metagenome</name>
    <dbReference type="NCBI Taxonomy" id="449393"/>
    <lineage>
        <taxon>unclassified sequences</taxon>
        <taxon>metagenomes</taxon>
        <taxon>ecological metagenomes</taxon>
    </lineage>
</organism>
<reference evidence="2" key="1">
    <citation type="submission" date="2020-05" db="EMBL/GenBank/DDBJ databases">
        <authorList>
            <person name="Chiriac C."/>
            <person name="Salcher M."/>
            <person name="Ghai R."/>
            <person name="Kavagutti S V."/>
        </authorList>
    </citation>
    <scope>NUCLEOTIDE SEQUENCE</scope>
</reference>
<dbReference type="AlphaFoldDB" id="A0A6J6XX81"/>
<protein>
    <submittedName>
        <fullName evidence="2">Unannotated protein</fullName>
    </submittedName>
</protein>
<evidence type="ECO:0000313" key="2">
    <source>
        <dbReference type="EMBL" id="CAB4799808.1"/>
    </source>
</evidence>
<gene>
    <name evidence="1" type="ORF">UFOPK1826_00361</name>
    <name evidence="2" type="ORF">UFOPK3026_00489</name>
</gene>
<dbReference type="EMBL" id="CAEZUN010000030">
    <property type="protein sequence ID" value="CAB4596334.1"/>
    <property type="molecule type" value="Genomic_DNA"/>
</dbReference>
<sequence length="190" mass="20820">MSLIATASEVLTLLRREGVSGCLVGGLAVSVRCDPRFTRDVDLAIALQNDTQAEALVHSLTKLGFRIDALVEQEAQKRLAMTRLITSDDTSIDLLIASSGIEAEVVAAAEQLEVVKQIILPVARVGHLIALKLLSVAPGRETDHSDLRNLAHVADEVEWQRAHDAVRLVVERGYSRDRDLESDLQKLRRA</sequence>
<evidence type="ECO:0000313" key="1">
    <source>
        <dbReference type="EMBL" id="CAB4596334.1"/>
    </source>
</evidence>
<dbReference type="InterPro" id="IPR043519">
    <property type="entry name" value="NT_sf"/>
</dbReference>
<dbReference type="SUPFAM" id="SSF81301">
    <property type="entry name" value="Nucleotidyltransferase"/>
    <property type="match status" value="1"/>
</dbReference>
<dbReference type="Gene3D" id="3.30.460.40">
    <property type="match status" value="1"/>
</dbReference>
<dbReference type="EMBL" id="CAFAAP010000055">
    <property type="protein sequence ID" value="CAB4799808.1"/>
    <property type="molecule type" value="Genomic_DNA"/>
</dbReference>
<proteinExistence type="predicted"/>